<keyword evidence="3" id="KW-0547">Nucleotide-binding</keyword>
<keyword evidence="4" id="KW-0067">ATP-binding</keyword>
<dbReference type="OrthoDB" id="1699242at2"/>
<dbReference type="PANTHER" id="PTHR43394:SF1">
    <property type="entry name" value="ATP-BINDING CASSETTE SUB-FAMILY B MEMBER 10, MITOCHONDRIAL"/>
    <property type="match status" value="1"/>
</dbReference>
<protein>
    <recommendedName>
        <fullName evidence="12">ABC transporter ATP-binding protein</fullName>
    </recommendedName>
</protein>
<dbReference type="PROSITE" id="PS50893">
    <property type="entry name" value="ABC_TRANSPORTER_2"/>
    <property type="match status" value="1"/>
</dbReference>
<dbReference type="Gene3D" id="3.40.50.300">
    <property type="entry name" value="P-loop containing nucleotide triphosphate hydrolases"/>
    <property type="match status" value="1"/>
</dbReference>
<reference evidence="10 11" key="1">
    <citation type="submission" date="2016-08" db="EMBL/GenBank/DDBJ databases">
        <title>A new outlook on sporulation: Clostridium algidixylanolyticum.</title>
        <authorList>
            <person name="Poppleton D.I."/>
            <person name="Gribaldo S."/>
        </authorList>
    </citation>
    <scope>NUCLEOTIDE SEQUENCE [LARGE SCALE GENOMIC DNA]</scope>
    <source>
        <strain evidence="10 11">SPL73</strain>
    </source>
</reference>
<dbReference type="InterPro" id="IPR003593">
    <property type="entry name" value="AAA+_ATPase"/>
</dbReference>
<dbReference type="EMBL" id="MCIA01000003">
    <property type="protein sequence ID" value="RKD34026.1"/>
    <property type="molecule type" value="Genomic_DNA"/>
</dbReference>
<dbReference type="Proteomes" id="UP000284277">
    <property type="component" value="Unassembled WGS sequence"/>
</dbReference>
<name>A0A419T984_9FIRM</name>
<feature type="domain" description="ABC transporter" evidence="8">
    <location>
        <begin position="348"/>
        <end position="588"/>
    </location>
</feature>
<accession>A0A419T984</accession>
<evidence type="ECO:0000256" key="7">
    <source>
        <dbReference type="SAM" id="Phobius"/>
    </source>
</evidence>
<evidence type="ECO:0000256" key="5">
    <source>
        <dbReference type="ARBA" id="ARBA00022989"/>
    </source>
</evidence>
<feature type="transmembrane region" description="Helical" evidence="7">
    <location>
        <begin position="54"/>
        <end position="77"/>
    </location>
</feature>
<dbReference type="GO" id="GO:0016887">
    <property type="term" value="F:ATP hydrolysis activity"/>
    <property type="evidence" value="ECO:0007669"/>
    <property type="project" value="InterPro"/>
</dbReference>
<evidence type="ECO:0000259" key="8">
    <source>
        <dbReference type="PROSITE" id="PS50893"/>
    </source>
</evidence>
<dbReference type="GO" id="GO:0015421">
    <property type="term" value="F:ABC-type oligopeptide transporter activity"/>
    <property type="evidence" value="ECO:0007669"/>
    <property type="project" value="TreeGrafter"/>
</dbReference>
<proteinExistence type="predicted"/>
<feature type="domain" description="ABC transmembrane type-1" evidence="9">
    <location>
        <begin position="29"/>
        <end position="315"/>
    </location>
</feature>
<feature type="transmembrane region" description="Helical" evidence="7">
    <location>
        <begin position="258"/>
        <end position="281"/>
    </location>
</feature>
<dbReference type="Pfam" id="PF00005">
    <property type="entry name" value="ABC_tran"/>
    <property type="match status" value="1"/>
</dbReference>
<dbReference type="SUPFAM" id="SSF52540">
    <property type="entry name" value="P-loop containing nucleoside triphosphate hydrolases"/>
    <property type="match status" value="1"/>
</dbReference>
<evidence type="ECO:0000256" key="3">
    <source>
        <dbReference type="ARBA" id="ARBA00022741"/>
    </source>
</evidence>
<keyword evidence="5 7" id="KW-1133">Transmembrane helix</keyword>
<feature type="transmembrane region" description="Helical" evidence="7">
    <location>
        <begin position="142"/>
        <end position="164"/>
    </location>
</feature>
<evidence type="ECO:0000256" key="4">
    <source>
        <dbReference type="ARBA" id="ARBA00022840"/>
    </source>
</evidence>
<dbReference type="InterPro" id="IPR017871">
    <property type="entry name" value="ABC_transporter-like_CS"/>
</dbReference>
<dbReference type="GO" id="GO:0005524">
    <property type="term" value="F:ATP binding"/>
    <property type="evidence" value="ECO:0007669"/>
    <property type="project" value="UniProtKB-KW"/>
</dbReference>
<evidence type="ECO:0000256" key="2">
    <source>
        <dbReference type="ARBA" id="ARBA00022692"/>
    </source>
</evidence>
<evidence type="ECO:0000256" key="6">
    <source>
        <dbReference type="ARBA" id="ARBA00023136"/>
    </source>
</evidence>
<dbReference type="SMART" id="SM00382">
    <property type="entry name" value="AAA"/>
    <property type="match status" value="1"/>
</dbReference>
<comment type="caution">
    <text evidence="10">The sequence shown here is derived from an EMBL/GenBank/DDBJ whole genome shotgun (WGS) entry which is preliminary data.</text>
</comment>
<evidence type="ECO:0008006" key="12">
    <source>
        <dbReference type="Google" id="ProtNLM"/>
    </source>
</evidence>
<dbReference type="InterPro" id="IPR036640">
    <property type="entry name" value="ABC1_TM_sf"/>
</dbReference>
<dbReference type="RefSeq" id="WP_120195456.1">
    <property type="nucleotide sequence ID" value="NZ_MCIA01000003.1"/>
</dbReference>
<dbReference type="Gene3D" id="1.20.1560.10">
    <property type="entry name" value="ABC transporter type 1, transmembrane domain"/>
    <property type="match status" value="1"/>
</dbReference>
<dbReference type="InterPro" id="IPR003439">
    <property type="entry name" value="ABC_transporter-like_ATP-bd"/>
</dbReference>
<dbReference type="AlphaFoldDB" id="A0A419T984"/>
<dbReference type="PANTHER" id="PTHR43394">
    <property type="entry name" value="ATP-DEPENDENT PERMEASE MDL1, MITOCHONDRIAL"/>
    <property type="match status" value="1"/>
</dbReference>
<dbReference type="SUPFAM" id="SSF90123">
    <property type="entry name" value="ABC transporter transmembrane region"/>
    <property type="match status" value="1"/>
</dbReference>
<feature type="transmembrane region" description="Helical" evidence="7">
    <location>
        <begin position="170"/>
        <end position="189"/>
    </location>
</feature>
<dbReference type="InterPro" id="IPR039421">
    <property type="entry name" value="Type_1_exporter"/>
</dbReference>
<comment type="subcellular location">
    <subcellularLocation>
        <location evidence="1">Cell membrane</location>
        <topology evidence="1">Multi-pass membrane protein</topology>
    </subcellularLocation>
</comment>
<dbReference type="PROSITE" id="PS00211">
    <property type="entry name" value="ABC_TRANSPORTER_1"/>
    <property type="match status" value="1"/>
</dbReference>
<sequence>MIKSVKIMKSTLLYVLKLLWNSSKLSFCGLFFANIFAGILLSAEMIFWKNIINAVQAAFETGSLKIALYWLVAYMFLEIFRNVMEEMCQYYKIVLSSSTNKYITKLILEKTKNISMEKYDNADIHNKLKKANEESTGRSMNLLYSTGLFIKGLSVAVSTAFILVNFNVSIMIICLVINIPILFIGMKIASRQYEIYNKRFENIRFMDYTKTLLTKHENIKEVKVYGVTEYFMSFLDTSYKTYIDEDKAIRKRFSVQKIGASFVESIIIYMMKAFICMIVIINKMTIGDLTLYIGAIDNFRNAVSNILYVITSIFEDGLYVNNFFELINMQTEDTDKSTVKFNSCFQTIRFENVWFHYPNSEGFILENLNIEIERGKTYAIVGLNGSGKTTILKLILRLYVPQKGNIYIDDHNINDIEINDYYKYVAAVFQDFIKYPLTIKHNIGLGNISNLENETDILQAAKKSGILPYIKTLPDGLDTKLQKEWTGSTEMSLGQWQKLAISRAFFKDAPIMILDEPTASLDPMAEREISGNIKALMKDKTCLLIAHRFSTVRLADKIYVLKLGTIVESGTHNELVNIQGEYFKLFHIQAEGYLET</sequence>
<gene>
    <name evidence="10" type="ORF">BET01_12775</name>
</gene>
<dbReference type="InterPro" id="IPR027417">
    <property type="entry name" value="P-loop_NTPase"/>
</dbReference>
<evidence type="ECO:0000313" key="10">
    <source>
        <dbReference type="EMBL" id="RKD34026.1"/>
    </source>
</evidence>
<dbReference type="GO" id="GO:0005886">
    <property type="term" value="C:plasma membrane"/>
    <property type="evidence" value="ECO:0007669"/>
    <property type="project" value="UniProtKB-SubCell"/>
</dbReference>
<feature type="transmembrane region" description="Helical" evidence="7">
    <location>
        <begin position="27"/>
        <end position="48"/>
    </location>
</feature>
<dbReference type="InterPro" id="IPR011527">
    <property type="entry name" value="ABC1_TM_dom"/>
</dbReference>
<keyword evidence="6 7" id="KW-0472">Membrane</keyword>
<keyword evidence="11" id="KW-1185">Reference proteome</keyword>
<evidence type="ECO:0000259" key="9">
    <source>
        <dbReference type="PROSITE" id="PS50929"/>
    </source>
</evidence>
<dbReference type="PROSITE" id="PS50929">
    <property type="entry name" value="ABC_TM1F"/>
    <property type="match status" value="1"/>
</dbReference>
<evidence type="ECO:0000256" key="1">
    <source>
        <dbReference type="ARBA" id="ARBA00004651"/>
    </source>
</evidence>
<organism evidence="10 11">
    <name type="scientific">Lacrimispora algidixylanolytica</name>
    <dbReference type="NCBI Taxonomy" id="94868"/>
    <lineage>
        <taxon>Bacteria</taxon>
        <taxon>Bacillati</taxon>
        <taxon>Bacillota</taxon>
        <taxon>Clostridia</taxon>
        <taxon>Lachnospirales</taxon>
        <taxon>Lachnospiraceae</taxon>
        <taxon>Lacrimispora</taxon>
    </lineage>
</organism>
<keyword evidence="2 7" id="KW-0812">Transmembrane</keyword>
<evidence type="ECO:0000313" key="11">
    <source>
        <dbReference type="Proteomes" id="UP000284277"/>
    </source>
</evidence>